<dbReference type="Pfam" id="PF00392">
    <property type="entry name" value="GntR"/>
    <property type="match status" value="1"/>
</dbReference>
<evidence type="ECO:0000256" key="2">
    <source>
        <dbReference type="ARBA" id="ARBA00023125"/>
    </source>
</evidence>
<dbReference type="Gene3D" id="1.20.120.530">
    <property type="entry name" value="GntR ligand-binding domain-like"/>
    <property type="match status" value="1"/>
</dbReference>
<dbReference type="SUPFAM" id="SSF46785">
    <property type="entry name" value="Winged helix' DNA-binding domain"/>
    <property type="match status" value="1"/>
</dbReference>
<feature type="domain" description="HTH gntR-type" evidence="4">
    <location>
        <begin position="21"/>
        <end position="88"/>
    </location>
</feature>
<dbReference type="InterPro" id="IPR036388">
    <property type="entry name" value="WH-like_DNA-bd_sf"/>
</dbReference>
<dbReference type="InterPro" id="IPR000524">
    <property type="entry name" value="Tscrpt_reg_HTH_GntR"/>
</dbReference>
<evidence type="ECO:0000256" key="3">
    <source>
        <dbReference type="ARBA" id="ARBA00023163"/>
    </source>
</evidence>
<dbReference type="CDD" id="cd07377">
    <property type="entry name" value="WHTH_GntR"/>
    <property type="match status" value="1"/>
</dbReference>
<dbReference type="GO" id="GO:0003677">
    <property type="term" value="F:DNA binding"/>
    <property type="evidence" value="ECO:0007669"/>
    <property type="project" value="UniProtKB-KW"/>
</dbReference>
<dbReference type="SMART" id="SM00895">
    <property type="entry name" value="FCD"/>
    <property type="match status" value="1"/>
</dbReference>
<protein>
    <recommendedName>
        <fullName evidence="4">HTH gntR-type domain-containing protein</fullName>
    </recommendedName>
</protein>
<comment type="caution">
    <text evidence="5">The sequence shown here is derived from an EMBL/GenBank/DDBJ whole genome shotgun (WGS) entry which is preliminary data.</text>
</comment>
<proteinExistence type="predicted"/>
<evidence type="ECO:0000313" key="5">
    <source>
        <dbReference type="EMBL" id="RAI26817.1"/>
    </source>
</evidence>
<dbReference type="SMART" id="SM00345">
    <property type="entry name" value="HTH_GNTR"/>
    <property type="match status" value="1"/>
</dbReference>
<sequence>MPVAEPPLYDLATAAKNGGAKTMIEAVFSRLREDILSGRHQPGERLRVEQLRKEFGVGASTIREALSRLMSESLVTTEGQRGFRVSAVSLQDFRDIAEMRKILETIALRSSIEHGDDDWEAGIVAAYHRLSKVEERLADKPDDVASEWGDLNQAFHDALISACGNRWLLNFRKILHDQSNRYLRLSLVDTTAPRNVHAEHEAIFKAVMARKPDEASELVGTHIDRTVGVIAKQFEGRPEAAE</sequence>
<dbReference type="InterPro" id="IPR036390">
    <property type="entry name" value="WH_DNA-bd_sf"/>
</dbReference>
<dbReference type="OrthoDB" id="8680240at2"/>
<evidence type="ECO:0000313" key="6">
    <source>
        <dbReference type="Proteomes" id="UP000249299"/>
    </source>
</evidence>
<accession>A0A327JKK0</accession>
<dbReference type="AlphaFoldDB" id="A0A327JKK0"/>
<dbReference type="RefSeq" id="WP_111434665.1">
    <property type="nucleotide sequence ID" value="NZ_JACIGG010000001.1"/>
</dbReference>
<keyword evidence="6" id="KW-1185">Reference proteome</keyword>
<keyword evidence="2" id="KW-0238">DNA-binding</keyword>
<dbReference type="EMBL" id="NPEV01000025">
    <property type="protein sequence ID" value="RAI26817.1"/>
    <property type="molecule type" value="Genomic_DNA"/>
</dbReference>
<dbReference type="Pfam" id="PF07729">
    <property type="entry name" value="FCD"/>
    <property type="match status" value="1"/>
</dbReference>
<keyword evidence="1" id="KW-0805">Transcription regulation</keyword>
<dbReference type="GO" id="GO:0003700">
    <property type="term" value="F:DNA-binding transcription factor activity"/>
    <property type="evidence" value="ECO:0007669"/>
    <property type="project" value="InterPro"/>
</dbReference>
<reference evidence="5 6" key="1">
    <citation type="submission" date="2017-07" db="EMBL/GenBank/DDBJ databases">
        <title>Draft Genome Sequences of Select Purple Nonsulfur Bacteria.</title>
        <authorList>
            <person name="Lasarre B."/>
            <person name="Mckinlay J.B."/>
        </authorList>
    </citation>
    <scope>NUCLEOTIDE SEQUENCE [LARGE SCALE GENOMIC DNA]</scope>
    <source>
        <strain evidence="5 6">DSM 11290</strain>
    </source>
</reference>
<name>A0A327JKK0_9HYPH</name>
<keyword evidence="3" id="KW-0804">Transcription</keyword>
<dbReference type="Gene3D" id="1.10.10.10">
    <property type="entry name" value="Winged helix-like DNA-binding domain superfamily/Winged helix DNA-binding domain"/>
    <property type="match status" value="1"/>
</dbReference>
<gene>
    <name evidence="5" type="ORF">CH339_12295</name>
</gene>
<dbReference type="InterPro" id="IPR011711">
    <property type="entry name" value="GntR_C"/>
</dbReference>
<evidence type="ECO:0000256" key="1">
    <source>
        <dbReference type="ARBA" id="ARBA00023015"/>
    </source>
</evidence>
<evidence type="ECO:0000259" key="4">
    <source>
        <dbReference type="PROSITE" id="PS50949"/>
    </source>
</evidence>
<organism evidence="5 6">
    <name type="scientific">Rhodobium orientis</name>
    <dbReference type="NCBI Taxonomy" id="34017"/>
    <lineage>
        <taxon>Bacteria</taxon>
        <taxon>Pseudomonadati</taxon>
        <taxon>Pseudomonadota</taxon>
        <taxon>Alphaproteobacteria</taxon>
        <taxon>Hyphomicrobiales</taxon>
        <taxon>Rhodobiaceae</taxon>
        <taxon>Rhodobium</taxon>
    </lineage>
</organism>
<dbReference type="PROSITE" id="PS50949">
    <property type="entry name" value="HTH_GNTR"/>
    <property type="match status" value="1"/>
</dbReference>
<dbReference type="InterPro" id="IPR008920">
    <property type="entry name" value="TF_FadR/GntR_C"/>
</dbReference>
<dbReference type="Proteomes" id="UP000249299">
    <property type="component" value="Unassembled WGS sequence"/>
</dbReference>
<dbReference type="PANTHER" id="PTHR43537">
    <property type="entry name" value="TRANSCRIPTIONAL REGULATOR, GNTR FAMILY"/>
    <property type="match status" value="1"/>
</dbReference>
<dbReference type="PANTHER" id="PTHR43537:SF20">
    <property type="entry name" value="HTH-TYPE TRANSCRIPTIONAL REPRESSOR GLAR"/>
    <property type="match status" value="1"/>
</dbReference>
<dbReference type="SUPFAM" id="SSF48008">
    <property type="entry name" value="GntR ligand-binding domain-like"/>
    <property type="match status" value="1"/>
</dbReference>